<evidence type="ECO:0000256" key="2">
    <source>
        <dbReference type="SAM" id="Phobius"/>
    </source>
</evidence>
<dbReference type="InterPro" id="IPR052173">
    <property type="entry name" value="Beta-lactam_resp_regulator"/>
</dbReference>
<dbReference type="CDD" id="cd07341">
    <property type="entry name" value="M56_BlaR1_MecR1_like"/>
    <property type="match status" value="1"/>
</dbReference>
<comment type="similarity">
    <text evidence="1">Belongs to the peptidase M56 family.</text>
</comment>
<dbReference type="Gene3D" id="3.40.710.10">
    <property type="entry name" value="DD-peptidase/beta-lactamase superfamily"/>
    <property type="match status" value="1"/>
</dbReference>
<evidence type="ECO:0000259" key="3">
    <source>
        <dbReference type="Pfam" id="PF00905"/>
    </source>
</evidence>
<dbReference type="NCBIfam" id="NF000326">
    <property type="entry name" value="blaR1_generic"/>
    <property type="match status" value="1"/>
</dbReference>
<dbReference type="Proteomes" id="UP000095485">
    <property type="component" value="Unassembled WGS sequence"/>
</dbReference>
<evidence type="ECO:0000313" key="6">
    <source>
        <dbReference type="Proteomes" id="UP000095485"/>
    </source>
</evidence>
<gene>
    <name evidence="5" type="primary">blaR1</name>
    <name evidence="5" type="ORF">ERS852526_00133</name>
</gene>
<dbReference type="GeneID" id="96227446"/>
<dbReference type="RefSeq" id="WP_081020960.1">
    <property type="nucleotide sequence ID" value="NZ_CP094679.1"/>
</dbReference>
<keyword evidence="2" id="KW-0472">Membrane</keyword>
<dbReference type="InterPro" id="IPR008756">
    <property type="entry name" value="Peptidase_M56"/>
</dbReference>
<evidence type="ECO:0000313" key="5">
    <source>
        <dbReference type="EMBL" id="CUO97656.1"/>
    </source>
</evidence>
<feature type="transmembrane region" description="Helical" evidence="2">
    <location>
        <begin position="225"/>
        <end position="247"/>
    </location>
</feature>
<protein>
    <submittedName>
        <fullName evidence="5">Regulatory protein BlaR1</fullName>
    </submittedName>
</protein>
<dbReference type="EMBL" id="CZAY01000001">
    <property type="protein sequence ID" value="CUO97656.1"/>
    <property type="molecule type" value="Genomic_DNA"/>
</dbReference>
<dbReference type="OrthoDB" id="9762883at2"/>
<feature type="transmembrane region" description="Helical" evidence="2">
    <location>
        <begin position="108"/>
        <end position="129"/>
    </location>
</feature>
<dbReference type="InterPro" id="IPR001460">
    <property type="entry name" value="PCN-bd_Tpept"/>
</dbReference>
<feature type="transmembrane region" description="Helical" evidence="2">
    <location>
        <begin position="324"/>
        <end position="346"/>
    </location>
</feature>
<keyword evidence="2" id="KW-0812">Transmembrane</keyword>
<dbReference type="InterPro" id="IPR012338">
    <property type="entry name" value="Beta-lactam/transpept-like"/>
</dbReference>
<name>A0A174JHJ1_9FIRM</name>
<reference evidence="5 6" key="1">
    <citation type="submission" date="2015-09" db="EMBL/GenBank/DDBJ databases">
        <authorList>
            <consortium name="Pathogen Informatics"/>
        </authorList>
    </citation>
    <scope>NUCLEOTIDE SEQUENCE [LARGE SCALE GENOMIC DNA]</scope>
    <source>
        <strain evidence="5 6">2789STDY5834914</strain>
    </source>
</reference>
<accession>A0A174JHJ1</accession>
<feature type="domain" description="Penicillin-binding protein transpeptidase" evidence="3">
    <location>
        <begin position="390"/>
        <end position="592"/>
    </location>
</feature>
<evidence type="ECO:0000259" key="4">
    <source>
        <dbReference type="Pfam" id="PF05569"/>
    </source>
</evidence>
<dbReference type="SUPFAM" id="SSF56601">
    <property type="entry name" value="beta-lactamase/transpeptidase-like"/>
    <property type="match status" value="1"/>
</dbReference>
<organism evidence="5 6">
    <name type="scientific">Dorea longicatena</name>
    <dbReference type="NCBI Taxonomy" id="88431"/>
    <lineage>
        <taxon>Bacteria</taxon>
        <taxon>Bacillati</taxon>
        <taxon>Bacillota</taxon>
        <taxon>Clostridia</taxon>
        <taxon>Lachnospirales</taxon>
        <taxon>Lachnospiraceae</taxon>
        <taxon>Dorea</taxon>
    </lineage>
</organism>
<dbReference type="STRING" id="88431.ERS852423_01121"/>
<dbReference type="PANTHER" id="PTHR34978">
    <property type="entry name" value="POSSIBLE SENSOR-TRANSDUCER PROTEIN BLAR"/>
    <property type="match status" value="1"/>
</dbReference>
<keyword evidence="2" id="KW-1133">Transmembrane helix</keyword>
<proteinExistence type="inferred from homology"/>
<sequence>MIYFSFRFLLCNAIICIFLGSLLGLKNLLQRQLSACMQYNLSIIFLAVLIVPFLPINSAPSSISWRHLLTASSSTNGDIQTTFLSGNGYNLDKINDFAVSVSTQIPTFIHTLLVFFWSIGIFIMFFLLYRSVKQVKALHSSALPLQNEELNALYIECLNEVNSKHTIPIYSTAFLKSPVLAGFLHPRIYLPIHLISDFNAGTISATDIRYMLLHELQHYKHKDILIGYLINTVNVFYWFNPLIWYFLKRIRQERELACDSAVLQLLKETEYKSYGNTLINFAETIALSPFPLTMGISGNIKQLKGRILNIASFHQPTFKQKIRGYLICIFVSTIIIGCIPILSAYASDQTGYHFDTTEKNITQLNLSSNFGDYTGSFVLYDQSADKWNIYNMEHASTRVSPNSTYKIYDALLGLESGIITPEHSTFTWNGEPYPFNSWEADQDLTSAIHNSVNWYFQAIDSQAGFEAVRTFLQTINYGNQNTGTNLNLYWTDFSLKISPIEQVELLQDFYQNNFHFDSKNIQAVKKALLLSTTSSGSLYGKTGTGRVNGKDVNGWFIGYIETSNNTYYFATNIQSSSGATGSQATEITKSVLSNLGIWKL</sequence>
<dbReference type="Pfam" id="PF00905">
    <property type="entry name" value="Transpeptidase"/>
    <property type="match status" value="1"/>
</dbReference>
<dbReference type="GO" id="GO:0008658">
    <property type="term" value="F:penicillin binding"/>
    <property type="evidence" value="ECO:0007669"/>
    <property type="project" value="InterPro"/>
</dbReference>
<dbReference type="AlphaFoldDB" id="A0A174JHJ1"/>
<feature type="transmembrane region" description="Helical" evidence="2">
    <location>
        <begin position="37"/>
        <end position="56"/>
    </location>
</feature>
<feature type="domain" description="Peptidase M56" evidence="4">
    <location>
        <begin position="22"/>
        <end position="310"/>
    </location>
</feature>
<dbReference type="PANTHER" id="PTHR34978:SF3">
    <property type="entry name" value="SLR0241 PROTEIN"/>
    <property type="match status" value="1"/>
</dbReference>
<evidence type="ECO:0000256" key="1">
    <source>
        <dbReference type="ARBA" id="ARBA00011075"/>
    </source>
</evidence>
<dbReference type="Pfam" id="PF05569">
    <property type="entry name" value="Peptidase_M56"/>
    <property type="match status" value="1"/>
</dbReference>
<feature type="transmembrane region" description="Helical" evidence="2">
    <location>
        <begin position="6"/>
        <end position="25"/>
    </location>
</feature>